<dbReference type="RefSeq" id="XP_041432047.1">
    <property type="nucleotide sequence ID" value="XM_041576113.1"/>
</dbReference>
<reference evidence="12" key="1">
    <citation type="submission" date="2025-08" db="UniProtKB">
        <authorList>
            <consortium name="RefSeq"/>
        </authorList>
    </citation>
    <scope>IDENTIFICATION</scope>
    <source>
        <strain evidence="12">J_2021</strain>
        <tissue evidence="12">Erythrocytes</tissue>
    </source>
</reference>
<gene>
    <name evidence="12" type="primary">obsl1.L</name>
</gene>
<keyword evidence="8" id="KW-0539">Nucleus</keyword>
<feature type="domain" description="Ig-like" evidence="10">
    <location>
        <begin position="1294"/>
        <end position="1385"/>
    </location>
</feature>
<dbReference type="SMART" id="SM00406">
    <property type="entry name" value="IGv"/>
    <property type="match status" value="4"/>
</dbReference>
<dbReference type="FunFam" id="2.60.40.10:FF:000502">
    <property type="entry name" value="obscurin-like protein 1 isoform X2"/>
    <property type="match status" value="1"/>
</dbReference>
<feature type="domain" description="Ig-like" evidence="10">
    <location>
        <begin position="1846"/>
        <end position="2028"/>
    </location>
</feature>
<dbReference type="Proteomes" id="UP000186698">
    <property type="component" value="Chromosome 9_10L"/>
</dbReference>
<dbReference type="CTD" id="398550"/>
<dbReference type="FunFam" id="2.60.40.10:FF:000241">
    <property type="entry name" value="obscurin-like protein 1 isoform X2"/>
    <property type="match status" value="9"/>
</dbReference>
<dbReference type="FunFam" id="2.60.40.10:FF:001452">
    <property type="entry name" value="Uncharacterized protein, isoform F"/>
    <property type="match status" value="1"/>
</dbReference>
<dbReference type="Pfam" id="PF13927">
    <property type="entry name" value="Ig_3"/>
    <property type="match status" value="3"/>
</dbReference>
<dbReference type="InterPro" id="IPR013098">
    <property type="entry name" value="Ig_I-set"/>
</dbReference>
<name>A0A8J1LR92_XENLA</name>
<feature type="domain" description="Ig-like" evidence="10">
    <location>
        <begin position="1112"/>
        <end position="1201"/>
    </location>
</feature>
<feature type="domain" description="Ig-like" evidence="10">
    <location>
        <begin position="839"/>
        <end position="926"/>
    </location>
</feature>
<keyword evidence="5" id="KW-0597">Phosphoprotein</keyword>
<comment type="subcellular location">
    <subcellularLocation>
        <location evidence="2">Cytoplasm</location>
    </subcellularLocation>
    <subcellularLocation>
        <location evidence="1">Nucleus</location>
    </subcellularLocation>
</comment>
<dbReference type="FunFam" id="2.60.40.10:FF:001084">
    <property type="entry name" value="obscurin-like isoform X3"/>
    <property type="match status" value="1"/>
</dbReference>
<comment type="similarity">
    <text evidence="3">Belongs to the protein kinase superfamily. CAMK Ser/Thr protein kinase family.</text>
</comment>
<feature type="domain" description="Ig-like" evidence="10">
    <location>
        <begin position="1570"/>
        <end position="1656"/>
    </location>
</feature>
<feature type="domain" description="Ig-like" evidence="10">
    <location>
        <begin position="1479"/>
        <end position="1564"/>
    </location>
</feature>
<keyword evidence="4" id="KW-0963">Cytoplasm</keyword>
<feature type="domain" description="Ig-like" evidence="10">
    <location>
        <begin position="22"/>
        <end position="113"/>
    </location>
</feature>
<dbReference type="InterPro" id="IPR052385">
    <property type="entry name" value="Obscurin/Obscurin-like_Reg"/>
</dbReference>
<feature type="domain" description="Ig-like" evidence="10">
    <location>
        <begin position="2205"/>
        <end position="2288"/>
    </location>
</feature>
<evidence type="ECO:0000256" key="4">
    <source>
        <dbReference type="ARBA" id="ARBA00022490"/>
    </source>
</evidence>
<dbReference type="FunFam" id="2.60.40.10:FF:002420">
    <property type="entry name" value="Obscurin-like 1b"/>
    <property type="match status" value="1"/>
</dbReference>
<dbReference type="FunFam" id="2.60.40.10:FF:000211">
    <property type="entry name" value="Obscurin-like protein 1"/>
    <property type="match status" value="4"/>
</dbReference>
<evidence type="ECO:0000256" key="8">
    <source>
        <dbReference type="ARBA" id="ARBA00023242"/>
    </source>
</evidence>
<dbReference type="GO" id="GO:0005737">
    <property type="term" value="C:cytoplasm"/>
    <property type="evidence" value="ECO:0007669"/>
    <property type="project" value="UniProtKB-SubCell"/>
</dbReference>
<protein>
    <submittedName>
        <fullName evidence="12">Obscurin-like protein 1 isoform X1</fullName>
    </submittedName>
</protein>
<dbReference type="Gene3D" id="2.60.40.10">
    <property type="entry name" value="Immunoglobulins"/>
    <property type="match status" value="26"/>
</dbReference>
<feature type="domain" description="Ig-like" evidence="10">
    <location>
        <begin position="571"/>
        <end position="653"/>
    </location>
</feature>
<keyword evidence="7" id="KW-1015">Disulfide bond</keyword>
<dbReference type="PANTHER" id="PTHR35971">
    <property type="entry name" value="SI:DKEY-31G6.6"/>
    <property type="match status" value="1"/>
</dbReference>
<feature type="domain" description="Ig-like" evidence="10">
    <location>
        <begin position="657"/>
        <end position="734"/>
    </location>
</feature>
<dbReference type="FunFam" id="2.60.40.10:FF:000050">
    <property type="entry name" value="Titin isoform B"/>
    <property type="match status" value="1"/>
</dbReference>
<dbReference type="Pfam" id="PF07679">
    <property type="entry name" value="I-set"/>
    <property type="match status" value="20"/>
</dbReference>
<dbReference type="InterPro" id="IPR007110">
    <property type="entry name" value="Ig-like_dom"/>
</dbReference>
<feature type="domain" description="Ig-like" evidence="10">
    <location>
        <begin position="748"/>
        <end position="837"/>
    </location>
</feature>
<feature type="domain" description="Ig-like" evidence="10">
    <location>
        <begin position="1754"/>
        <end position="1840"/>
    </location>
</feature>
<dbReference type="PANTHER" id="PTHR35971:SF5">
    <property type="entry name" value="OBSCURIN LIKE CYTOSKELETAL ADAPTOR 1"/>
    <property type="match status" value="1"/>
</dbReference>
<dbReference type="FunFam" id="2.60.40.10:FF:001002">
    <property type="entry name" value="obscurin-like protein 1 isoform X2"/>
    <property type="match status" value="1"/>
</dbReference>
<evidence type="ECO:0000256" key="9">
    <source>
        <dbReference type="ARBA" id="ARBA00023319"/>
    </source>
</evidence>
<evidence type="ECO:0000313" key="11">
    <source>
        <dbReference type="Proteomes" id="UP000186698"/>
    </source>
</evidence>
<dbReference type="OrthoDB" id="9355041at2759"/>
<dbReference type="InterPro" id="IPR013783">
    <property type="entry name" value="Ig-like_fold"/>
</dbReference>
<dbReference type="SUPFAM" id="SSF48726">
    <property type="entry name" value="Immunoglobulin"/>
    <property type="match status" value="26"/>
</dbReference>
<feature type="domain" description="Ig-like" evidence="10">
    <location>
        <begin position="1203"/>
        <end position="1278"/>
    </location>
</feature>
<evidence type="ECO:0000256" key="1">
    <source>
        <dbReference type="ARBA" id="ARBA00004123"/>
    </source>
</evidence>
<feature type="domain" description="Ig-like" evidence="10">
    <location>
        <begin position="2115"/>
        <end position="2187"/>
    </location>
</feature>
<feature type="domain" description="Ig-like" evidence="10">
    <location>
        <begin position="1678"/>
        <end position="1750"/>
    </location>
</feature>
<keyword evidence="9" id="KW-0393">Immunoglobulin domain</keyword>
<feature type="domain" description="Ig-like" evidence="10">
    <location>
        <begin position="299"/>
        <end position="380"/>
    </location>
</feature>
<dbReference type="SMART" id="SM00408">
    <property type="entry name" value="IGc2"/>
    <property type="match status" value="20"/>
</dbReference>
<dbReference type="InterPro" id="IPR013106">
    <property type="entry name" value="Ig_V-set"/>
</dbReference>
<dbReference type="FunFam" id="2.60.40.10:FF:001811">
    <property type="entry name" value="Obscurin like 1"/>
    <property type="match status" value="1"/>
</dbReference>
<organism evidence="11 12">
    <name type="scientific">Xenopus laevis</name>
    <name type="common">African clawed frog</name>
    <dbReference type="NCBI Taxonomy" id="8355"/>
    <lineage>
        <taxon>Eukaryota</taxon>
        <taxon>Metazoa</taxon>
        <taxon>Chordata</taxon>
        <taxon>Craniata</taxon>
        <taxon>Vertebrata</taxon>
        <taxon>Euteleostomi</taxon>
        <taxon>Amphibia</taxon>
        <taxon>Batrachia</taxon>
        <taxon>Anura</taxon>
        <taxon>Pipoidea</taxon>
        <taxon>Pipidae</taxon>
        <taxon>Xenopodinae</taxon>
        <taxon>Xenopus</taxon>
        <taxon>Xenopus</taxon>
    </lineage>
</organism>
<dbReference type="PROSITE" id="PS50835">
    <property type="entry name" value="IG_LIKE"/>
    <property type="match status" value="22"/>
</dbReference>
<dbReference type="FunFam" id="2.60.40.10:FF:000569">
    <property type="entry name" value="obscurin-like protein 1 isoform X2"/>
    <property type="match status" value="1"/>
</dbReference>
<evidence type="ECO:0000256" key="5">
    <source>
        <dbReference type="ARBA" id="ARBA00022553"/>
    </source>
</evidence>
<feature type="domain" description="Ig-like" evidence="10">
    <location>
        <begin position="394"/>
        <end position="474"/>
    </location>
</feature>
<dbReference type="GeneID" id="398550"/>
<evidence type="ECO:0000313" key="12">
    <source>
        <dbReference type="RefSeq" id="XP_041432047.1"/>
    </source>
</evidence>
<dbReference type="GO" id="GO:0005634">
    <property type="term" value="C:nucleus"/>
    <property type="evidence" value="ECO:0007669"/>
    <property type="project" value="UniProtKB-SubCell"/>
</dbReference>
<proteinExistence type="inferred from homology"/>
<dbReference type="SMART" id="SM00409">
    <property type="entry name" value="IG"/>
    <property type="match status" value="26"/>
</dbReference>
<accession>A0A8J1LR92</accession>
<dbReference type="InterPro" id="IPR003598">
    <property type="entry name" value="Ig_sub2"/>
</dbReference>
<feature type="domain" description="Ig-like" evidence="10">
    <location>
        <begin position="1021"/>
        <end position="1096"/>
    </location>
</feature>
<dbReference type="InterPro" id="IPR036179">
    <property type="entry name" value="Ig-like_dom_sf"/>
</dbReference>
<feature type="domain" description="Ig-like" evidence="10">
    <location>
        <begin position="2293"/>
        <end position="2430"/>
    </location>
</feature>
<feature type="domain" description="Ig-like" evidence="10">
    <location>
        <begin position="931"/>
        <end position="1019"/>
    </location>
</feature>
<keyword evidence="11" id="KW-1185">Reference proteome</keyword>
<feature type="domain" description="Ig-like" evidence="10">
    <location>
        <begin position="1387"/>
        <end position="1462"/>
    </location>
</feature>
<evidence type="ECO:0000259" key="10">
    <source>
        <dbReference type="PROSITE" id="PS50835"/>
    </source>
</evidence>
<evidence type="ECO:0000256" key="6">
    <source>
        <dbReference type="ARBA" id="ARBA00022737"/>
    </source>
</evidence>
<evidence type="ECO:0000256" key="2">
    <source>
        <dbReference type="ARBA" id="ARBA00004496"/>
    </source>
</evidence>
<dbReference type="InterPro" id="IPR003599">
    <property type="entry name" value="Ig_sub"/>
</dbReference>
<evidence type="ECO:0000256" key="7">
    <source>
        <dbReference type="ARBA" id="ARBA00023157"/>
    </source>
</evidence>
<sequence>MAALSLHPPNTHPALEMPGGAPRFLCFPRSITAPSGSQAVLRCRISGDPPPHVLWERVGNIRMELGERCVVQNDGDWYQLVISDLRPEDTGHYMCRASNWSGEGYAGAKITVNPSLNPTAEPLPLQPHLPVMSRETPFIPTVSSDSCTLPSSKTQPLIHKCISETSDSQEADLNTNILSFPQTGLSTATELPPRFLLTPVSQRLCRGQSGELTCKVSGIPEPTIRWEKDGRNLDELCDGSHYRLSPGGHTLLISRVHPPDAGVYVCRATNTVGQCLAAAVVLVDPTQRHGQEPYPGDPPAQVKVFTVNEGKHAKLRCLVTGKPRPEIIWRKDGRAVSPGRRTLIYEDREGHFILKVLFCRQQDRGLYVCGASNSAGNTLSAVMLHVREVGERFPAPLKDIAVREGQDAVLECSVPDGTRTSWFLEDQRLHPDKHHHMEEHGPIRRLIIRGARTDDDGVYMCQTQQGAQSIAEVAVRGPIIKKLPRRLEVAEGGNAAFCAETESEMEQIGWTLDGHILSENQRTIVQSFGRTHVLVLVGVTQKDSGIIQFHAGLSESSCQLRVKARGVSIKPASGEPASRTLGAGQPICLCCHVPSSAVRVRWMKDGQELESGGHFTIQSEGRVRRLLISSSHPSDSGTYMCHTADGSVSFTVSVTEPPVKIINTSDNTQHKCLAGEQVVLSCEVSRENAGVRWYRDGMELEEQEGLRLESDGRHRRLVIPLAKTQDSGEFVCDAGDDSVFYHVTVKEPPVKIVNTCDDTEHSCLSGQQVVLSCEVSRENARVRWYRDGVEVAETDRIRLESDGRRRRLVICAAGTQDSGEFVCDTGDDSVFYNVTVTEPPVNIVNTSDDTEHLCVTGEQVVLSCEVSRENAQVRWYKDGMEVEETEGIWLESDGKHRRLVISNVQTQDSGEFVCDAGSDSIFYTVTVKETPVKIVNTSDDTEHLCLTGEQVVLSCEVSRENAQVRWYKDGMELEETEGIRLESDGKHRRLILHTAQTQDSGEFVCDARDDSVFYTLTVTEPPVKITKTSEEEEHRWLSGEAIVLSCEVSRDDAHVRWFRDNVEVVESETIHLESVGKQRRLVINNTSPQDSGEYICDSGDDSVAYNVLVAEPPVRITNTSDGTEEKCFSGEQVVLSCELSRENALVRWYKDGERLEENERIRMESDGKLRRLVILSAQVQNSGEFVCDAGDDSAFYSVTVTEPPVKLVSTGESTEQSCLSGGHVVLSCEVSREDATVCWYKDGEKLQEDKNILQELDGRYRRLIIAVARVQDSGEYVCDSGDDSLFYNVTVADPPVTIVNINDNSDLKYLTGEQVVLCCEVSRENAQVGWYRDGVEVEVETSNRVRLEEDGTIRRLTILSAETQDSGEYVCDAGDDSVFYYVSVTEPPVKFVNTNDDTELKCVTGEQVVLNCEVSRENAQVRWYKDGMEVEETEGIRVETNGKYRRLVIPNAQPQDSGEFVCDSGDDAVFYSVIIREPPTKILRPVIRTQDLQFITGERVQLVVDVSRSDGRVRWFKDGLEVDEDDNLQVMSEGLRRCLVLPCAVAEDSGEYICDTDSESATFDVKVLEPPIKILPRGSSASELNVMAGDPLSIHCELSRNSSDLRWLKDGDEVTPTENIIMEKLGTMHTLRFLSIQAEDAGQYHCNVGADSRVFTVKVDENRVRILEREQIVPWRFCTVSEDLRLALSLSRPDAEVRWYKEGERLRDTPHILVEEREAECSLTILGLKRVDAGEYLCDASSDSFSFYVTVGDPPVSIVGNTGTPEQHLLMTGDDLVLTCELSRPNFKVRWLRNGEEMVSAGRVKILARGVHRQLTIQNVRPADSGTYTCDAGTDQMHTAVYVEAPRVVEFVTELQNVTVLEGETASFKCMVSPDNVDLRWELNGSPVYSDKRFSTTNNGMCHSLILHSCRLSDSGKITANAEGLISRAKLRVQEAQVLFAQGLQDMEAEEEQDLLLQVQVTREQAEIHWVKQGVVIQPSPKYTLQASGCTHSLTIHGVQASDRGRYSCESLHDRTECRLNVIPRSISVKKGLNDIKCVEGSSVDFTVEMSHDGLVGEWWKGGVRLTNDDQCTIRSSGRQHFLHLSDLTIPDSSVIAFITDTLRTTAQLTVIEHPLTITQPPQDFVVNEGGAATFQCEVSRQDATVTWDKDGVQLVPNATCRMYSVGRRRILQLSQCGPSDAGIYTCHMGDINACATLRVLEQEPQMLKDLQDVDIAENENAVFMCEVSCAQAKGEWFKNGEQVQVSNTTKIRQEGRRHFLLICGAQCEDAGEITFKARRLQSTARLRIKEIPVRIVKALRDRTALEGHRVVLECKVNPPRAQVKWLQGGREIFPSAKYQICNEDGFHKLIINDVAPEDEDMYTMSTAGGQCSARLLVEGLAIQISRGLSDVRVKAPEDACFTCDVSLPLSRPAQWSLNGEPLHNEEDVSIETRGNRHRLILRNTHPGLSGTVRFTAGKARSEAKLTVQG</sequence>
<evidence type="ECO:0000256" key="3">
    <source>
        <dbReference type="ARBA" id="ARBA00006692"/>
    </source>
</evidence>
<feature type="domain" description="Ig-like" evidence="10">
    <location>
        <begin position="193"/>
        <end position="277"/>
    </location>
</feature>
<keyword evidence="6" id="KW-0677">Repeat</keyword>